<dbReference type="InterPro" id="IPR007070">
    <property type="entry name" value="GPI_EtnP_transferase_1"/>
</dbReference>
<dbReference type="InterPro" id="IPR037671">
    <property type="entry name" value="PIGN_N"/>
</dbReference>
<feature type="transmembrane region" description="Helical" evidence="14">
    <location>
        <begin position="797"/>
        <end position="818"/>
    </location>
</feature>
<dbReference type="GO" id="GO:0005789">
    <property type="term" value="C:endoplasmic reticulum membrane"/>
    <property type="evidence" value="ECO:0007669"/>
    <property type="project" value="UniProtKB-SubCell"/>
</dbReference>
<dbReference type="GO" id="GO:0006506">
    <property type="term" value="P:GPI anchor biosynthetic process"/>
    <property type="evidence" value="ECO:0007669"/>
    <property type="project" value="UniProtKB-KW"/>
</dbReference>
<dbReference type="PANTHER" id="PTHR12250">
    <property type="entry name" value="PHOSPHATIDYLINOSITOL GLYCAN, CLASS N"/>
    <property type="match status" value="1"/>
</dbReference>
<keyword evidence="11" id="KW-0325">Glycoprotein</keyword>
<keyword evidence="10 14" id="KW-0472">Membrane</keyword>
<sequence>MAVSGSVWRLLLVGLVFHLVYIGTVFDCYFTSPVVHGMNQHSLQKAEAKRLVLIVGDGLRADLLLGKNGFSMIPGAPEVVAPHLRSIIESRGAFGISHTRVPTESRPGHVALIGGMYEDVSAVTKGWKTNPVDFDSVFNQSSATYSFGSPDILPMFARGATPGKVEMWCYDEHEEDFTKDATALDVWVLEHLRALFHNATADPTLDARLRGDKTVFFLHLLGLDTTGHSYRPHSKARCLCLHMVDEIVKQTEELFREFYADEETAYVFTADHGMSKIGNHGDGDPDNTRTPLIAWGKGVRGPLPDTTPSSHDDYSEPWGLSHLARRDVEQADVSVLMSSLIGVNWPVNSVGVLPDVDPTKPGYLLPADGEKTQAEAAFVNAKVILEHYRIKHEDKRTHSLLYRQYPYFAKNEGVEDIPGEVALQDISRLIEHGDFTQARSHAKELIEHALEGLRYLQTYDRLMIRGIVIAAYLGWIAFGAVSILIPATPKASTSAFPVHVAATAVLSGFWALFAKQRSPWSFYVYIIFPCYFWDQVFARASMPLLNYLNQGSMGSVAGYIVRGALVVAALQSMVAGYSHRPIWSAWFVVLGVLWPLFSWPQELLVKRWRLLAAWATSCLATAVFPMLSVHQQESLIAISVGGVIMYAIGLTGLFKIRHPDPKEHNRHKVLLELGWSILFTNFIVWDLRDKKPVPRSWRVVAWGTFLSSITTPFILPAPRSVPYGRLLSFFLGFGACFVWLAIGSEGLFYTAYSLTLCLWVEVETALRAHNCAKENPIKAEKRDVARAYRPHADDLRIAVFFLFFVQVAFFGTGNVASISFSSFYLEPVYRLVPIFSPFLMAALLILKIVSPYTILAMTFSMLNARLDLPPFSLVLVALTLTDAQQAYSLAVMTITFFLNVTDTGSWLEIGQTISFFCISSLLLVWSAGICAAGELLMAGQPRGIVASVDNEGSKKRDISPEKLSNGRDKVS</sequence>
<evidence type="ECO:0000259" key="16">
    <source>
        <dbReference type="Pfam" id="PF04987"/>
    </source>
</evidence>
<evidence type="ECO:0000256" key="8">
    <source>
        <dbReference type="ARBA" id="ARBA00022824"/>
    </source>
</evidence>
<dbReference type="FunFam" id="3.40.720.10:FF:000015">
    <property type="entry name" value="GPI ethanolamine phosphate transferase 1"/>
    <property type="match status" value="1"/>
</dbReference>
<name>A0AAD7TR70_9APHY</name>
<dbReference type="InterPro" id="IPR002591">
    <property type="entry name" value="Phosphodiest/P_Trfase"/>
</dbReference>
<feature type="transmembrane region" description="Helical" evidence="14">
    <location>
        <begin position="462"/>
        <end position="485"/>
    </location>
</feature>
<dbReference type="InterPro" id="IPR017852">
    <property type="entry name" value="GPI_EtnP_transferase_1_C"/>
</dbReference>
<feature type="transmembrane region" description="Helical" evidence="14">
    <location>
        <begin position="582"/>
        <end position="599"/>
    </location>
</feature>
<feature type="compositionally biased region" description="Basic and acidic residues" evidence="15">
    <location>
        <begin position="951"/>
        <end position="971"/>
    </location>
</feature>
<keyword evidence="18" id="KW-1185">Reference proteome</keyword>
<dbReference type="Gene3D" id="3.40.720.10">
    <property type="entry name" value="Alkaline Phosphatase, subunit A"/>
    <property type="match status" value="1"/>
</dbReference>
<comment type="subcellular location">
    <subcellularLocation>
        <location evidence="1 14">Endoplasmic reticulum membrane</location>
        <topology evidence="1 14">Multi-pass membrane protein</topology>
    </subcellularLocation>
</comment>
<evidence type="ECO:0000256" key="2">
    <source>
        <dbReference type="ARBA" id="ARBA00004687"/>
    </source>
</evidence>
<dbReference type="EMBL" id="JAPEVG010000179">
    <property type="protein sequence ID" value="KAJ8474730.1"/>
    <property type="molecule type" value="Genomic_DNA"/>
</dbReference>
<dbReference type="GO" id="GO:0051377">
    <property type="term" value="F:mannose-ethanolamine phosphotransferase activity"/>
    <property type="evidence" value="ECO:0007669"/>
    <property type="project" value="UniProtKB-UniRule"/>
</dbReference>
<dbReference type="SUPFAM" id="SSF53649">
    <property type="entry name" value="Alkaline phosphatase-like"/>
    <property type="match status" value="1"/>
</dbReference>
<organism evidence="17 18">
    <name type="scientific">Trametes cubensis</name>
    <dbReference type="NCBI Taxonomy" id="1111947"/>
    <lineage>
        <taxon>Eukaryota</taxon>
        <taxon>Fungi</taxon>
        <taxon>Dikarya</taxon>
        <taxon>Basidiomycota</taxon>
        <taxon>Agaricomycotina</taxon>
        <taxon>Agaricomycetes</taxon>
        <taxon>Polyporales</taxon>
        <taxon>Polyporaceae</taxon>
        <taxon>Trametes</taxon>
    </lineage>
</organism>
<evidence type="ECO:0000256" key="15">
    <source>
        <dbReference type="SAM" id="MobiDB-lite"/>
    </source>
</evidence>
<evidence type="ECO:0000256" key="7">
    <source>
        <dbReference type="ARBA" id="ARBA00022692"/>
    </source>
</evidence>
<feature type="transmembrane region" description="Helical" evidence="14">
    <location>
        <begin position="723"/>
        <end position="742"/>
    </location>
</feature>
<evidence type="ECO:0000256" key="11">
    <source>
        <dbReference type="ARBA" id="ARBA00023180"/>
    </source>
</evidence>
<accession>A0AAD7TR70</accession>
<dbReference type="Pfam" id="PF04987">
    <property type="entry name" value="PigN"/>
    <property type="match status" value="1"/>
</dbReference>
<dbReference type="Pfam" id="PF01663">
    <property type="entry name" value="Phosphodiest"/>
    <property type="match status" value="1"/>
</dbReference>
<keyword evidence="7 14" id="KW-0812">Transmembrane</keyword>
<feature type="transmembrane region" description="Helical" evidence="14">
    <location>
        <begin position="699"/>
        <end position="717"/>
    </location>
</feature>
<comment type="function">
    <text evidence="13 14">Ethanolamine phosphate transferase involved in glycosylphosphatidylinositol-anchor biosynthesis. Transfers ethanolamine phosphate to the first alpha-1,4-linked mannose of the glycosylphosphatidylinositol precursor of GPI-anchor.</text>
</comment>
<reference evidence="17" key="1">
    <citation type="submission" date="2022-11" db="EMBL/GenBank/DDBJ databases">
        <title>Genome Sequence of Cubamyces cubensis.</title>
        <authorList>
            <person name="Buettner E."/>
        </authorList>
    </citation>
    <scope>NUCLEOTIDE SEQUENCE</scope>
    <source>
        <strain evidence="17">MPL-01</strain>
    </source>
</reference>
<evidence type="ECO:0000256" key="3">
    <source>
        <dbReference type="ARBA" id="ARBA00008400"/>
    </source>
</evidence>
<keyword evidence="6 14" id="KW-0808">Transferase</keyword>
<evidence type="ECO:0000256" key="5">
    <source>
        <dbReference type="ARBA" id="ARBA00022502"/>
    </source>
</evidence>
<evidence type="ECO:0000256" key="9">
    <source>
        <dbReference type="ARBA" id="ARBA00022989"/>
    </source>
</evidence>
<evidence type="ECO:0000313" key="17">
    <source>
        <dbReference type="EMBL" id="KAJ8474730.1"/>
    </source>
</evidence>
<feature type="transmembrane region" description="Helical" evidence="14">
    <location>
        <begin position="669"/>
        <end position="687"/>
    </location>
</feature>
<feature type="transmembrane region" description="Helical" evidence="14">
    <location>
        <begin position="838"/>
        <end position="859"/>
    </location>
</feature>
<dbReference type="AlphaFoldDB" id="A0AAD7TR70"/>
<proteinExistence type="inferred from homology"/>
<keyword evidence="12" id="KW-0961">Cell wall biogenesis/degradation</keyword>
<feature type="transmembrane region" description="Helical" evidence="14">
    <location>
        <begin position="491"/>
        <end position="513"/>
    </location>
</feature>
<evidence type="ECO:0000256" key="1">
    <source>
        <dbReference type="ARBA" id="ARBA00004477"/>
    </source>
</evidence>
<dbReference type="GO" id="GO:0071555">
    <property type="term" value="P:cell wall organization"/>
    <property type="evidence" value="ECO:0007669"/>
    <property type="project" value="UniProtKB-KW"/>
</dbReference>
<gene>
    <name evidence="17" type="ORF">ONZ51_g7029</name>
</gene>
<dbReference type="Proteomes" id="UP001215151">
    <property type="component" value="Unassembled WGS sequence"/>
</dbReference>
<dbReference type="EC" id="2.-.-.-" evidence="14"/>
<feature type="domain" description="GPI ethanolamine phosphate transferase 1 C-terminal" evidence="16">
    <location>
        <begin position="451"/>
        <end position="905"/>
    </location>
</feature>
<feature type="region of interest" description="Disordered" evidence="15">
    <location>
        <begin position="950"/>
        <end position="971"/>
    </location>
</feature>
<feature type="transmembrane region" description="Helical" evidence="14">
    <location>
        <begin position="611"/>
        <end position="629"/>
    </location>
</feature>
<evidence type="ECO:0000256" key="12">
    <source>
        <dbReference type="ARBA" id="ARBA00023316"/>
    </source>
</evidence>
<feature type="transmembrane region" description="Helical" evidence="14">
    <location>
        <begin position="550"/>
        <end position="570"/>
    </location>
</feature>
<evidence type="ECO:0000256" key="14">
    <source>
        <dbReference type="RuleBase" id="RU367138"/>
    </source>
</evidence>
<comment type="pathway">
    <text evidence="2 14">Glycolipid biosynthesis; glycosylphosphatidylinositol-anchor biosynthesis.</text>
</comment>
<dbReference type="InterPro" id="IPR017850">
    <property type="entry name" value="Alkaline_phosphatase_core_sf"/>
</dbReference>
<keyword evidence="5 14" id="KW-0337">GPI-anchor biosynthesis</keyword>
<evidence type="ECO:0000256" key="13">
    <source>
        <dbReference type="ARBA" id="ARBA00024850"/>
    </source>
</evidence>
<keyword evidence="8 14" id="KW-0256">Endoplasmic reticulum</keyword>
<evidence type="ECO:0000313" key="18">
    <source>
        <dbReference type="Proteomes" id="UP001215151"/>
    </source>
</evidence>
<dbReference type="PANTHER" id="PTHR12250:SF0">
    <property type="entry name" value="GPI ETHANOLAMINE PHOSPHATE TRANSFERASE 1"/>
    <property type="match status" value="1"/>
</dbReference>
<protein>
    <recommendedName>
        <fullName evidence="4 14">GPI ethanolamine phosphate transferase 1</fullName>
        <ecNumber evidence="14">2.-.-.-</ecNumber>
    </recommendedName>
</protein>
<comment type="caution">
    <text evidence="17">The sequence shown here is derived from an EMBL/GenBank/DDBJ whole genome shotgun (WGS) entry which is preliminary data.</text>
</comment>
<dbReference type="CDD" id="cd16020">
    <property type="entry name" value="GPI_EPT_1"/>
    <property type="match status" value="1"/>
</dbReference>
<evidence type="ECO:0000256" key="6">
    <source>
        <dbReference type="ARBA" id="ARBA00022679"/>
    </source>
</evidence>
<feature type="transmembrane region" description="Helical" evidence="14">
    <location>
        <begin position="636"/>
        <end position="657"/>
    </location>
</feature>
<comment type="similarity">
    <text evidence="3 14">Belongs to the PIGG/PIGN/PIGO family. PIGN subfamily.</text>
</comment>
<feature type="transmembrane region" description="Helical" evidence="14">
    <location>
        <begin position="520"/>
        <end position="538"/>
    </location>
</feature>
<keyword evidence="9 14" id="KW-1133">Transmembrane helix</keyword>
<evidence type="ECO:0000256" key="10">
    <source>
        <dbReference type="ARBA" id="ARBA00023136"/>
    </source>
</evidence>
<evidence type="ECO:0000256" key="4">
    <source>
        <dbReference type="ARBA" id="ARBA00020831"/>
    </source>
</evidence>
<feature type="transmembrane region" description="Helical" evidence="14">
    <location>
        <begin position="6"/>
        <end position="30"/>
    </location>
</feature>